<proteinExistence type="predicted"/>
<evidence type="ECO:0000313" key="2">
    <source>
        <dbReference type="Proteomes" id="UP001271890"/>
    </source>
</evidence>
<protein>
    <submittedName>
        <fullName evidence="1">Uncharacterized protein</fullName>
    </submittedName>
</protein>
<gene>
    <name evidence="1" type="ORF">FE392_09185</name>
</gene>
<dbReference type="Proteomes" id="UP001271890">
    <property type="component" value="Unassembled WGS sequence"/>
</dbReference>
<sequence>MIENILRNAIIHSRIIFRGKSSNKNYRYVEQLPPNKREKYTPAGRIARENRQDEFSDRLRNIRDITEKYKYCLLEFHSCEDGDLVGNCSELSIAIFNYLAKTQSHYILRWFAQNGKKDINDIVLPIYILFLKFKYPYDHCMVVITQPGQTQDKPFLGKKYSILPDKSWICDSWANIVCTSEQYDRAWRDKMYKWNSIGKATTIYEEHQSKNLPWPLDMRNYKAIIKSQKKVSYMAVIKSNGMTNILS</sequence>
<dbReference type="RefSeq" id="WP_319929930.1">
    <property type="nucleotide sequence ID" value="NZ_VCDN01000031.1"/>
</dbReference>
<keyword evidence="2" id="KW-1185">Reference proteome</keyword>
<organism evidence="1 2">
    <name type="scientific">Xenorhabdus santafensis</name>
    <dbReference type="NCBI Taxonomy" id="2582833"/>
    <lineage>
        <taxon>Bacteria</taxon>
        <taxon>Pseudomonadati</taxon>
        <taxon>Pseudomonadota</taxon>
        <taxon>Gammaproteobacteria</taxon>
        <taxon>Enterobacterales</taxon>
        <taxon>Morganellaceae</taxon>
        <taxon>Xenorhabdus</taxon>
    </lineage>
</organism>
<reference evidence="2" key="1">
    <citation type="journal article" date="2024" name="Toxins">
        <title>Genome Sequence Analysis of Native Xenorhabdus Strains Isolated from Entomopathogenic Nematodes in Argentina.</title>
        <authorList>
            <person name="Palma L."/>
            <person name="Frizzo L."/>
            <person name="Kaiser S."/>
            <person name="Berry C."/>
            <person name="Caballero P."/>
            <person name="Bode H.B."/>
            <person name="Del Valle E.E."/>
        </authorList>
    </citation>
    <scope>NUCLEOTIDE SEQUENCE [LARGE SCALE GENOMIC DNA]</scope>
    <source>
        <strain evidence="2">12</strain>
    </source>
</reference>
<evidence type="ECO:0000313" key="1">
    <source>
        <dbReference type="EMBL" id="MDX7987502.1"/>
    </source>
</evidence>
<accession>A0ABU4S9L7</accession>
<dbReference type="EMBL" id="VCDN01000031">
    <property type="protein sequence ID" value="MDX7987502.1"/>
    <property type="molecule type" value="Genomic_DNA"/>
</dbReference>
<comment type="caution">
    <text evidence="1">The sequence shown here is derived from an EMBL/GenBank/DDBJ whole genome shotgun (WGS) entry which is preliminary data.</text>
</comment>
<name>A0ABU4S9L7_9GAMM</name>